<dbReference type="AlphaFoldDB" id="A0ABD2NZS6"/>
<evidence type="ECO:0000313" key="1">
    <source>
        <dbReference type="EMBL" id="KAL3283902.1"/>
    </source>
</evidence>
<protein>
    <submittedName>
        <fullName evidence="1">Uncharacterized protein</fullName>
    </submittedName>
</protein>
<comment type="caution">
    <text evidence="1">The sequence shown here is derived from an EMBL/GenBank/DDBJ whole genome shotgun (WGS) entry which is preliminary data.</text>
</comment>
<sequence length="124" mass="14032">MARVTWIHRNKRKTLLFRQVRKVSKILIQLCPSKEEDSSPQMRILVSVVPIPKVETSSVPSIVAPLQSKEVCIIEATVVSDTTGPPQTENFIDTEPRDVVDTIARPLSHLANEVSNDHHFFYKT</sequence>
<dbReference type="EMBL" id="JABFTP020000165">
    <property type="protein sequence ID" value="KAL3283902.1"/>
    <property type="molecule type" value="Genomic_DNA"/>
</dbReference>
<keyword evidence="2" id="KW-1185">Reference proteome</keyword>
<proteinExistence type="predicted"/>
<accession>A0ABD2NZS6</accession>
<gene>
    <name evidence="1" type="ORF">HHI36_018071</name>
</gene>
<name>A0ABD2NZS6_9CUCU</name>
<organism evidence="1 2">
    <name type="scientific">Cryptolaemus montrouzieri</name>
    <dbReference type="NCBI Taxonomy" id="559131"/>
    <lineage>
        <taxon>Eukaryota</taxon>
        <taxon>Metazoa</taxon>
        <taxon>Ecdysozoa</taxon>
        <taxon>Arthropoda</taxon>
        <taxon>Hexapoda</taxon>
        <taxon>Insecta</taxon>
        <taxon>Pterygota</taxon>
        <taxon>Neoptera</taxon>
        <taxon>Endopterygota</taxon>
        <taxon>Coleoptera</taxon>
        <taxon>Polyphaga</taxon>
        <taxon>Cucujiformia</taxon>
        <taxon>Coccinelloidea</taxon>
        <taxon>Coccinellidae</taxon>
        <taxon>Scymninae</taxon>
        <taxon>Scymnini</taxon>
        <taxon>Cryptolaemus</taxon>
    </lineage>
</organism>
<evidence type="ECO:0000313" key="2">
    <source>
        <dbReference type="Proteomes" id="UP001516400"/>
    </source>
</evidence>
<reference evidence="1 2" key="1">
    <citation type="journal article" date="2021" name="BMC Biol.">
        <title>Horizontally acquired antibacterial genes associated with adaptive radiation of ladybird beetles.</title>
        <authorList>
            <person name="Li H.S."/>
            <person name="Tang X.F."/>
            <person name="Huang Y.H."/>
            <person name="Xu Z.Y."/>
            <person name="Chen M.L."/>
            <person name="Du X.Y."/>
            <person name="Qiu B.Y."/>
            <person name="Chen P.T."/>
            <person name="Zhang W."/>
            <person name="Slipinski A."/>
            <person name="Escalona H.E."/>
            <person name="Waterhouse R.M."/>
            <person name="Zwick A."/>
            <person name="Pang H."/>
        </authorList>
    </citation>
    <scope>NUCLEOTIDE SEQUENCE [LARGE SCALE GENOMIC DNA]</scope>
    <source>
        <strain evidence="1">SYSU2018</strain>
    </source>
</reference>
<dbReference type="Proteomes" id="UP001516400">
    <property type="component" value="Unassembled WGS sequence"/>
</dbReference>